<dbReference type="RefSeq" id="WP_034628031.1">
    <property type="nucleotide sequence ID" value="NZ_JRJU01000008.1"/>
</dbReference>
<organism evidence="10 11">
    <name type="scientific">Halalkalibacter okhensis</name>
    <dbReference type="NCBI Taxonomy" id="333138"/>
    <lineage>
        <taxon>Bacteria</taxon>
        <taxon>Bacillati</taxon>
        <taxon>Bacillota</taxon>
        <taxon>Bacilli</taxon>
        <taxon>Bacillales</taxon>
        <taxon>Bacillaceae</taxon>
        <taxon>Halalkalibacter</taxon>
    </lineage>
</organism>
<dbReference type="GO" id="GO:0005283">
    <property type="term" value="F:amino acid:sodium symporter activity"/>
    <property type="evidence" value="ECO:0007669"/>
    <property type="project" value="InterPro"/>
</dbReference>
<dbReference type="AlphaFoldDB" id="A0A0B0IDE1"/>
<keyword evidence="3 9" id="KW-0813">Transport</keyword>
<keyword evidence="5 9" id="KW-0812">Transmembrane</keyword>
<keyword evidence="6 9" id="KW-0769">Symport</keyword>
<feature type="transmembrane region" description="Helical" evidence="9">
    <location>
        <begin position="412"/>
        <end position="435"/>
    </location>
</feature>
<evidence type="ECO:0000313" key="10">
    <source>
        <dbReference type="EMBL" id="KHF40613.1"/>
    </source>
</evidence>
<dbReference type="Gene3D" id="1.20.1740.10">
    <property type="entry name" value="Amino acid/polyamine transporter I"/>
    <property type="match status" value="1"/>
</dbReference>
<evidence type="ECO:0000256" key="3">
    <source>
        <dbReference type="ARBA" id="ARBA00022448"/>
    </source>
</evidence>
<feature type="transmembrane region" description="Helical" evidence="9">
    <location>
        <begin position="210"/>
        <end position="231"/>
    </location>
</feature>
<feature type="transmembrane region" description="Helical" evidence="9">
    <location>
        <begin position="388"/>
        <end position="406"/>
    </location>
</feature>
<evidence type="ECO:0000256" key="6">
    <source>
        <dbReference type="ARBA" id="ARBA00022847"/>
    </source>
</evidence>
<dbReference type="GO" id="GO:0005886">
    <property type="term" value="C:plasma membrane"/>
    <property type="evidence" value="ECO:0007669"/>
    <property type="project" value="UniProtKB-SubCell"/>
</dbReference>
<feature type="transmembrane region" description="Helical" evidence="9">
    <location>
        <begin position="345"/>
        <end position="368"/>
    </location>
</feature>
<dbReference type="eggNOG" id="COG1115">
    <property type="taxonomic scope" value="Bacteria"/>
</dbReference>
<evidence type="ECO:0000313" key="11">
    <source>
        <dbReference type="Proteomes" id="UP000030832"/>
    </source>
</evidence>
<dbReference type="NCBIfam" id="TIGR00835">
    <property type="entry name" value="agcS"/>
    <property type="match status" value="1"/>
</dbReference>
<dbReference type="OrthoDB" id="9804874at2"/>
<feature type="transmembrane region" description="Helical" evidence="9">
    <location>
        <begin position="12"/>
        <end position="34"/>
    </location>
</feature>
<feature type="transmembrane region" description="Helical" evidence="9">
    <location>
        <begin position="145"/>
        <end position="165"/>
    </location>
</feature>
<accession>A0A0B0IDE1</accession>
<dbReference type="PRINTS" id="PR00175">
    <property type="entry name" value="NAALASMPORT"/>
</dbReference>
<sequence>MFAVDFLNNILWSYVVIFGLLGVGIYFTIQTGFVQFRYVIEMVRVAFEKSPIQQPGEKPISSFKSFCIGSATRIGTGNLAGVAVAVTLGGPGAVFWMWIVALLGGATSFIESTLAQVYKTKDQDKPGAYRGGPAYYITKGLNNKWLGITVAILSAFTFGLVFSSVQSNTITAAFESAFGLNTVVVGIILVALTGFIIYGGVHRIANVTSAIVPFMALFYIVVALFVLITNIQHFPAVISLIVSSAFGLEQAIGGGIGAAIMHGVRRGLFSNEAGMGSTPNAAATAHVSHPAKQGFMQTLGVYFDTLIVCTATAFIILVSTDVYMSGNYEGINLLQAALSSQIGEWANTFIAIAIFLFAFSSIIGSYYYGETNLQFFNKEKRFLHVYRFATMVFVMIGSVVGLGFVWEIADLFMALTTIINLTAIALLGSVAFKVLRDYEVQRKRGLNPTFNPTKLDIKNTESWDVKIENEQQKVS</sequence>
<dbReference type="PROSITE" id="PS00873">
    <property type="entry name" value="NA_ALANINE_SYMP"/>
    <property type="match status" value="1"/>
</dbReference>
<dbReference type="EMBL" id="JRJU01000008">
    <property type="protein sequence ID" value="KHF40613.1"/>
    <property type="molecule type" value="Genomic_DNA"/>
</dbReference>
<protein>
    <submittedName>
        <fullName evidence="10">Sodium:alanine symporter</fullName>
    </submittedName>
</protein>
<keyword evidence="7 9" id="KW-1133">Transmembrane helix</keyword>
<name>A0A0B0IDE1_9BACI</name>
<evidence type="ECO:0000256" key="7">
    <source>
        <dbReference type="ARBA" id="ARBA00022989"/>
    </source>
</evidence>
<feature type="transmembrane region" description="Helical" evidence="9">
    <location>
        <begin position="66"/>
        <end position="89"/>
    </location>
</feature>
<keyword evidence="11" id="KW-1185">Reference proteome</keyword>
<reference evidence="10 11" key="1">
    <citation type="submission" date="2014-09" db="EMBL/GenBank/DDBJ databases">
        <title>Genome sequencing and annotation of Bacillus Okhensis strain Kh10-101T.</title>
        <authorList>
            <person name="Prakash J.S."/>
        </authorList>
    </citation>
    <scope>NUCLEOTIDE SEQUENCE [LARGE SCALE GENOMIC DNA]</scope>
    <source>
        <strain evidence="11">Kh10-101T</strain>
    </source>
</reference>
<comment type="caution">
    <text evidence="10">The sequence shown here is derived from an EMBL/GenBank/DDBJ whole genome shotgun (WGS) entry which is preliminary data.</text>
</comment>
<feature type="transmembrane region" description="Helical" evidence="9">
    <location>
        <begin position="301"/>
        <end position="325"/>
    </location>
</feature>
<gene>
    <name evidence="10" type="ORF">LQ50_08850</name>
</gene>
<feature type="transmembrane region" description="Helical" evidence="9">
    <location>
        <begin position="177"/>
        <end position="198"/>
    </location>
</feature>
<dbReference type="STRING" id="333138.LQ50_08850"/>
<dbReference type="Pfam" id="PF01235">
    <property type="entry name" value="Na_Ala_symp"/>
    <property type="match status" value="1"/>
</dbReference>
<evidence type="ECO:0000256" key="5">
    <source>
        <dbReference type="ARBA" id="ARBA00022692"/>
    </source>
</evidence>
<keyword evidence="8 9" id="KW-0472">Membrane</keyword>
<dbReference type="Proteomes" id="UP000030832">
    <property type="component" value="Unassembled WGS sequence"/>
</dbReference>
<evidence type="ECO:0000256" key="9">
    <source>
        <dbReference type="RuleBase" id="RU363064"/>
    </source>
</evidence>
<evidence type="ECO:0000256" key="1">
    <source>
        <dbReference type="ARBA" id="ARBA00004651"/>
    </source>
</evidence>
<comment type="subcellular location">
    <subcellularLocation>
        <location evidence="1 9">Cell membrane</location>
        <topology evidence="1 9">Multi-pass membrane protein</topology>
    </subcellularLocation>
</comment>
<evidence type="ECO:0000256" key="4">
    <source>
        <dbReference type="ARBA" id="ARBA00022475"/>
    </source>
</evidence>
<dbReference type="PANTHER" id="PTHR30330">
    <property type="entry name" value="AGSS FAMILY TRANSPORTER, SODIUM-ALANINE"/>
    <property type="match status" value="1"/>
</dbReference>
<comment type="similarity">
    <text evidence="2 9">Belongs to the alanine or glycine:cation symporter (AGCS) (TC 2.A.25) family.</text>
</comment>
<dbReference type="PANTHER" id="PTHR30330:SF1">
    <property type="entry name" value="AMINO-ACID CARRIER PROTEIN ALST"/>
    <property type="match status" value="1"/>
</dbReference>
<evidence type="ECO:0000256" key="2">
    <source>
        <dbReference type="ARBA" id="ARBA00009261"/>
    </source>
</evidence>
<dbReference type="FunFam" id="1.20.1740.10:FF:000004">
    <property type="entry name" value="Sodium:alanine symporter family protein"/>
    <property type="match status" value="1"/>
</dbReference>
<proteinExistence type="inferred from homology"/>
<evidence type="ECO:0000256" key="8">
    <source>
        <dbReference type="ARBA" id="ARBA00023136"/>
    </source>
</evidence>
<keyword evidence="4 9" id="KW-1003">Cell membrane</keyword>
<dbReference type="InterPro" id="IPR001463">
    <property type="entry name" value="Na/Ala_symport"/>
</dbReference>